<dbReference type="EMBL" id="MKKU01000325">
    <property type="protein sequence ID" value="RNF15503.1"/>
    <property type="molecule type" value="Genomic_DNA"/>
</dbReference>
<feature type="non-terminal residue" evidence="3">
    <location>
        <position position="263"/>
    </location>
</feature>
<proteinExistence type="predicted"/>
<dbReference type="InterPro" id="IPR046836">
    <property type="entry name" value="RHS_C"/>
</dbReference>
<organism evidence="3 4">
    <name type="scientific">Trypanosoma conorhini</name>
    <dbReference type="NCBI Taxonomy" id="83891"/>
    <lineage>
        <taxon>Eukaryota</taxon>
        <taxon>Discoba</taxon>
        <taxon>Euglenozoa</taxon>
        <taxon>Kinetoplastea</taxon>
        <taxon>Metakinetoplastina</taxon>
        <taxon>Trypanosomatida</taxon>
        <taxon>Trypanosomatidae</taxon>
        <taxon>Trypanosoma</taxon>
    </lineage>
</organism>
<feature type="region of interest" description="Disordered" evidence="1">
    <location>
        <begin position="179"/>
        <end position="221"/>
    </location>
</feature>
<gene>
    <name evidence="3" type="ORF">Tco025E_05523</name>
</gene>
<feature type="compositionally biased region" description="Basic and acidic residues" evidence="1">
    <location>
        <begin position="128"/>
        <end position="142"/>
    </location>
</feature>
<evidence type="ECO:0000313" key="3">
    <source>
        <dbReference type="EMBL" id="RNF15503.1"/>
    </source>
</evidence>
<accession>A0A3R7LJ37</accession>
<name>A0A3R7LJ37_9TRYP</name>
<feature type="compositionally biased region" description="Low complexity" evidence="1">
    <location>
        <begin position="179"/>
        <end position="189"/>
    </location>
</feature>
<reference evidence="3 4" key="1">
    <citation type="journal article" date="2018" name="BMC Genomics">
        <title>Genomic comparison of Trypanosoma conorhini and Trypanosoma rangeli to Trypanosoma cruzi strains of high and low virulence.</title>
        <authorList>
            <person name="Bradwell K.R."/>
            <person name="Koparde V.N."/>
            <person name="Matveyev A.V."/>
            <person name="Serrano M.G."/>
            <person name="Alves J.M."/>
            <person name="Parikh H."/>
            <person name="Huang B."/>
            <person name="Lee V."/>
            <person name="Espinosa-Alvarez O."/>
            <person name="Ortiz P.A."/>
            <person name="Costa-Martins A.G."/>
            <person name="Teixeira M.M."/>
            <person name="Buck G.A."/>
        </authorList>
    </citation>
    <scope>NUCLEOTIDE SEQUENCE [LARGE SCALE GENOMIC DNA]</scope>
    <source>
        <strain evidence="3 4">025E</strain>
    </source>
</reference>
<comment type="caution">
    <text evidence="3">The sequence shown here is derived from an EMBL/GenBank/DDBJ whole genome shotgun (WGS) entry which is preliminary data.</text>
</comment>
<feature type="region of interest" description="Disordered" evidence="1">
    <location>
        <begin position="120"/>
        <end position="142"/>
    </location>
</feature>
<dbReference type="RefSeq" id="XP_029227509.1">
    <property type="nucleotide sequence ID" value="XM_029372417.1"/>
</dbReference>
<evidence type="ECO:0000259" key="2">
    <source>
        <dbReference type="Pfam" id="PF07999"/>
    </source>
</evidence>
<keyword evidence="4" id="KW-1185">Reference proteome</keyword>
<dbReference type="AlphaFoldDB" id="A0A3R7LJ37"/>
<sequence>MGARRIVMDCPDESDVTAMGAWEVRECPAEEKAKYWEGVQKGMALVGPNRRNVLDGRWHKLASRLEGAMGRLTAWAVNCHVGLDKTDLWCCRVPAEDSSTMGPGGDGAGDGVLPERPGFCRGQGRSVGARDEGDADARRLHDGADAPSCAAAVRRAGARSRRVHVPGLCEQGAAQAARAAAPDGTRATPLPAANEPAAVPHRRGRTATECAPSREGGRKLPGAVRAGVENFPPVGAFFFVEAPRRTTVGLQTTTAKASHVVSS</sequence>
<protein>
    <submittedName>
        <fullName evidence="3">Retrotransposon hot spot (RHS) protein</fullName>
    </submittedName>
</protein>
<feature type="domain" description="Retrotransposon hot spot protein,C-terminal" evidence="2">
    <location>
        <begin position="2"/>
        <end position="79"/>
    </location>
</feature>
<evidence type="ECO:0000313" key="4">
    <source>
        <dbReference type="Proteomes" id="UP000284403"/>
    </source>
</evidence>
<evidence type="ECO:0000256" key="1">
    <source>
        <dbReference type="SAM" id="MobiDB-lite"/>
    </source>
</evidence>
<dbReference type="GeneID" id="40319134"/>
<dbReference type="Proteomes" id="UP000284403">
    <property type="component" value="Unassembled WGS sequence"/>
</dbReference>
<dbReference type="Pfam" id="PF07999">
    <property type="entry name" value="RHSP"/>
    <property type="match status" value="1"/>
</dbReference>